<proteinExistence type="inferred from homology"/>
<feature type="domain" description="BFD-like [2Fe-2S]-binding" evidence="10">
    <location>
        <begin position="453"/>
        <end position="500"/>
    </location>
</feature>
<keyword evidence="13" id="KW-1185">Reference proteome</keyword>
<comment type="similarity">
    <text evidence="4">Belongs to the nitrite and sulfite reductase 4Fe-4S domain family.</text>
</comment>
<dbReference type="Gene3D" id="3.50.50.60">
    <property type="entry name" value="FAD/NAD(P)-binding domain"/>
    <property type="match status" value="2"/>
</dbReference>
<keyword evidence="8" id="KW-0408">Iron</keyword>
<keyword evidence="6" id="KW-0479">Metal-binding</keyword>
<dbReference type="InterPro" id="IPR007419">
    <property type="entry name" value="BFD-like_2Fe2S-bd_dom"/>
</dbReference>
<dbReference type="Pfam" id="PF04324">
    <property type="entry name" value="Fer2_BFD"/>
    <property type="match status" value="1"/>
</dbReference>
<evidence type="ECO:0000256" key="9">
    <source>
        <dbReference type="ARBA" id="ARBA00023014"/>
    </source>
</evidence>
<dbReference type="PANTHER" id="PTHR43809">
    <property type="entry name" value="NITRITE REDUCTASE (NADH) LARGE SUBUNIT"/>
    <property type="match status" value="1"/>
</dbReference>
<dbReference type="InterPro" id="IPR041854">
    <property type="entry name" value="BFD-like_2Fe2S-bd_dom_sf"/>
</dbReference>
<dbReference type="Pfam" id="PF07992">
    <property type="entry name" value="Pyr_redox_2"/>
    <property type="match status" value="1"/>
</dbReference>
<dbReference type="Proteomes" id="UP001500752">
    <property type="component" value="Unassembled WGS sequence"/>
</dbReference>
<evidence type="ECO:0000313" key="12">
    <source>
        <dbReference type="EMBL" id="GAA3681413.1"/>
    </source>
</evidence>
<comment type="cofactor">
    <cofactor evidence="2">
        <name>[4Fe-4S] cluster</name>
        <dbReference type="ChEBI" id="CHEBI:49883"/>
    </cofactor>
</comment>
<evidence type="ECO:0000256" key="1">
    <source>
        <dbReference type="ARBA" id="ARBA00001929"/>
    </source>
</evidence>
<dbReference type="InterPro" id="IPR052034">
    <property type="entry name" value="NasD-like"/>
</dbReference>
<comment type="caution">
    <text evidence="12">The sequence shown here is derived from an EMBL/GenBank/DDBJ whole genome shotgun (WGS) entry which is preliminary data.</text>
</comment>
<dbReference type="SUPFAM" id="SSF51905">
    <property type="entry name" value="FAD/NAD(P)-binding domain"/>
    <property type="match status" value="2"/>
</dbReference>
<dbReference type="InterPro" id="IPR036188">
    <property type="entry name" value="FAD/NAD-bd_sf"/>
</dbReference>
<dbReference type="RefSeq" id="WP_345150347.1">
    <property type="nucleotide sequence ID" value="NZ_BAABEO010000011.1"/>
</dbReference>
<keyword evidence="9" id="KW-0411">Iron-sulfur</keyword>
<comment type="pathway">
    <text evidence="3">Nitrogen metabolism; nitrate reduction (assimilation).</text>
</comment>
<evidence type="ECO:0000256" key="2">
    <source>
        <dbReference type="ARBA" id="ARBA00001966"/>
    </source>
</evidence>
<accession>A0ABP7C9P8</accession>
<keyword evidence="5" id="KW-0349">Heme</keyword>
<dbReference type="PRINTS" id="PR00368">
    <property type="entry name" value="FADPNR"/>
</dbReference>
<dbReference type="EMBL" id="BAABEO010000011">
    <property type="protein sequence ID" value="GAA3681413.1"/>
    <property type="molecule type" value="Genomic_DNA"/>
</dbReference>
<dbReference type="Gene3D" id="1.10.10.1100">
    <property type="entry name" value="BFD-like [2Fe-2S]-binding domain"/>
    <property type="match status" value="1"/>
</dbReference>
<evidence type="ECO:0000256" key="4">
    <source>
        <dbReference type="ARBA" id="ARBA00010429"/>
    </source>
</evidence>
<evidence type="ECO:0000256" key="7">
    <source>
        <dbReference type="ARBA" id="ARBA00023002"/>
    </source>
</evidence>
<feature type="domain" description="FAD/NAD(P)-binding" evidence="11">
    <location>
        <begin position="6"/>
        <end position="297"/>
    </location>
</feature>
<organism evidence="12 13">
    <name type="scientific">Arthrobacter ginkgonis</name>
    <dbReference type="NCBI Taxonomy" id="1630594"/>
    <lineage>
        <taxon>Bacteria</taxon>
        <taxon>Bacillati</taxon>
        <taxon>Actinomycetota</taxon>
        <taxon>Actinomycetes</taxon>
        <taxon>Micrococcales</taxon>
        <taxon>Micrococcaceae</taxon>
        <taxon>Arthrobacter</taxon>
    </lineage>
</organism>
<dbReference type="PANTHER" id="PTHR43809:SF1">
    <property type="entry name" value="NITRITE REDUCTASE (NADH) LARGE SUBUNIT"/>
    <property type="match status" value="1"/>
</dbReference>
<name>A0ABP7C9P8_9MICC</name>
<evidence type="ECO:0000313" key="13">
    <source>
        <dbReference type="Proteomes" id="UP001500752"/>
    </source>
</evidence>
<comment type="cofactor">
    <cofactor evidence="1">
        <name>siroheme</name>
        <dbReference type="ChEBI" id="CHEBI:60052"/>
    </cofactor>
</comment>
<evidence type="ECO:0000256" key="8">
    <source>
        <dbReference type="ARBA" id="ARBA00023004"/>
    </source>
</evidence>
<evidence type="ECO:0000259" key="10">
    <source>
        <dbReference type="Pfam" id="PF04324"/>
    </source>
</evidence>
<gene>
    <name evidence="12" type="ORF">GCM10023081_19340</name>
</gene>
<evidence type="ECO:0000259" key="11">
    <source>
        <dbReference type="Pfam" id="PF07992"/>
    </source>
</evidence>
<evidence type="ECO:0000256" key="6">
    <source>
        <dbReference type="ARBA" id="ARBA00022723"/>
    </source>
</evidence>
<dbReference type="InterPro" id="IPR023753">
    <property type="entry name" value="FAD/NAD-binding_dom"/>
</dbReference>
<protein>
    <submittedName>
        <fullName evidence="12">FAD-dependent oxidoreductase</fullName>
    </submittedName>
</protein>
<evidence type="ECO:0000256" key="5">
    <source>
        <dbReference type="ARBA" id="ARBA00022617"/>
    </source>
</evidence>
<evidence type="ECO:0000256" key="3">
    <source>
        <dbReference type="ARBA" id="ARBA00005096"/>
    </source>
</evidence>
<keyword evidence="7" id="KW-0560">Oxidoreductase</keyword>
<sequence length="506" mass="51671">MSAPERIVVLGFGPVAARLVEDLLPALRAGRVLVTVVGAEAHAAYNRVLIADVGTGRTAPEAVALADAEDLAAEGVEVRLGTAARRVDRARRTVLLSDGSTLPYDRLVFATGARAVVPVLRGLDFSPHGEPHLPPGVVALRNLDDAAALLPVVRSGGRVVVLGGGILGVEAALAIREQGARAALVHHGGIPLARALDHDGGRLLSAALTAAGVEVVPQAKAVAVRLDEGRFTGLELEDGTVVAGDLLVLSVGVRARAELAEGCGLAVDRGIVVDPFLRADTEDRVFAIGDCAAVDGRPPSGLIGPGWTQAAWLARYLAEHPAPSFLDGPEPAAGEVEPPAAERPGVILLKARGVDVAAGGDVSAGPWDSVLVGDVPQRVAVWADPAQGRYCKMATVDGVLVGFVAVGMPRTAAELVLLYERGAELPADRSTLFRLDDAAMSLPSAPAGPDDVLCRCSGATHGQVQHAVGEGCSTVEQVGASCRAGTGCGGCRDKIEALLASAVSPA</sequence>
<reference evidence="13" key="1">
    <citation type="journal article" date="2019" name="Int. J. Syst. Evol. Microbiol.">
        <title>The Global Catalogue of Microorganisms (GCM) 10K type strain sequencing project: providing services to taxonomists for standard genome sequencing and annotation.</title>
        <authorList>
            <consortium name="The Broad Institute Genomics Platform"/>
            <consortium name="The Broad Institute Genome Sequencing Center for Infectious Disease"/>
            <person name="Wu L."/>
            <person name="Ma J."/>
        </authorList>
    </citation>
    <scope>NUCLEOTIDE SEQUENCE [LARGE SCALE GENOMIC DNA]</scope>
    <source>
        <strain evidence="13">JCM 30742</strain>
    </source>
</reference>